<sequence length="642" mass="70845">MGSDLSIVLRTCVAAPDCTKEENQSTPAADGGRDSEELKWYTELRLADRSSPEAPESILRSDFGVEPEVLIPECTLTALSELDTRDPKAFLRLKKVLCCPKCAGRVGLAVDSSASIGRRLHVAEHRRVFTQCLSALLSKLVLAMKDNVSDEGREDQLARVKRESTPLDAECTLPIGRYELFLLDLQHCLLDDASGPWIVRDFLEHVGNSRHQHSAVSLVHDEQRSRSSSIMSFCLSPSARERLSTNYTSLQFLMAENDSNPPVSQAAEAAEQTFCKSLCYIRLSENNMSQIGMRKCVEELVGCKDKEKMRCLRSLRLIDVRQNEETVAAQRAVANLSSTSNIHILVGDSGLRWRYQSGVRYSVGLASRLGRSLSHTTDVHRSMLSEERLRAPSQLTMSNARFSIPMASHIGFDQRTRQYEDEGSAVPVGVVTDVLPNTPLETRLAELEEDVEEPFPRSLHGHIEDTRGNDNRCLHSYQQDKQHQSKTASAALATAVPENDAEFFQDSDAADACSEGGAMLREPQTFLAAPHPELLAATQMKREKRGLADGGQSSVAPRISARRTIATRDTANQNKARFLRTDKPTVGRSTSSRTPTSERATARTARPQPDSNRTNKTKGVATVAAGGGSLKHLSREPPKRVK</sequence>
<proteinExistence type="predicted"/>
<feature type="compositionally biased region" description="Basic and acidic residues" evidence="1">
    <location>
        <begin position="633"/>
        <end position="642"/>
    </location>
</feature>
<dbReference type="RefSeq" id="XP_067082753.1">
    <property type="nucleotide sequence ID" value="XM_067226652.1"/>
</dbReference>
<comment type="caution">
    <text evidence="2">The sequence shown here is derived from an EMBL/GenBank/DDBJ whole genome shotgun (WGS) entry which is preliminary data.</text>
</comment>
<keyword evidence="3" id="KW-1185">Reference proteome</keyword>
<feature type="compositionally biased region" description="Basic and acidic residues" evidence="1">
    <location>
        <begin position="461"/>
        <end position="483"/>
    </location>
</feature>
<accession>A0A1G4IIA0</accession>
<feature type="region of interest" description="Disordered" evidence="1">
    <location>
        <begin position="450"/>
        <end position="492"/>
    </location>
</feature>
<evidence type="ECO:0000256" key="1">
    <source>
        <dbReference type="SAM" id="MobiDB-lite"/>
    </source>
</evidence>
<dbReference type="AlphaFoldDB" id="A0A1G4IIA0"/>
<dbReference type="GeneID" id="92377747"/>
<dbReference type="Proteomes" id="UP000195570">
    <property type="component" value="Unassembled WGS sequence"/>
</dbReference>
<feature type="region of interest" description="Disordered" evidence="1">
    <location>
        <begin position="543"/>
        <end position="642"/>
    </location>
</feature>
<name>A0A1G4IIA0_TRYEQ</name>
<protein>
    <submittedName>
        <fullName evidence="2">Uncharacterized protein</fullName>
    </submittedName>
</protein>
<feature type="compositionally biased region" description="Low complexity" evidence="1">
    <location>
        <begin position="588"/>
        <end position="607"/>
    </location>
</feature>
<dbReference type="EMBL" id="CZPT02001826">
    <property type="protein sequence ID" value="SCU72231.1"/>
    <property type="molecule type" value="Genomic_DNA"/>
</dbReference>
<evidence type="ECO:0000313" key="2">
    <source>
        <dbReference type="EMBL" id="SCU72231.1"/>
    </source>
</evidence>
<organism evidence="2 3">
    <name type="scientific">Trypanosoma equiperdum</name>
    <dbReference type="NCBI Taxonomy" id="5694"/>
    <lineage>
        <taxon>Eukaryota</taxon>
        <taxon>Discoba</taxon>
        <taxon>Euglenozoa</taxon>
        <taxon>Kinetoplastea</taxon>
        <taxon>Metakinetoplastina</taxon>
        <taxon>Trypanosomatida</taxon>
        <taxon>Trypanosomatidae</taxon>
        <taxon>Trypanosoma</taxon>
    </lineage>
</organism>
<gene>
    <name evidence="2" type="ORF">TEOVI_000380700</name>
</gene>
<dbReference type="VEuPathDB" id="TriTrypDB:TEOVI_000380700"/>
<reference evidence="2" key="1">
    <citation type="submission" date="2016-09" db="EMBL/GenBank/DDBJ databases">
        <authorList>
            <person name="Hebert L."/>
            <person name="Moumen B."/>
        </authorList>
    </citation>
    <scope>NUCLEOTIDE SEQUENCE [LARGE SCALE GENOMIC DNA]</scope>
    <source>
        <strain evidence="2">OVI</strain>
    </source>
</reference>
<evidence type="ECO:0000313" key="3">
    <source>
        <dbReference type="Proteomes" id="UP000195570"/>
    </source>
</evidence>